<name>A0A317ZGT2_9BACT</name>
<dbReference type="OrthoDB" id="185226at2"/>
<dbReference type="RefSeq" id="WP_110131914.1">
    <property type="nucleotide sequence ID" value="NZ_QHJQ01000011.1"/>
</dbReference>
<protein>
    <recommendedName>
        <fullName evidence="3">YtkA-like domain-containing protein</fullName>
    </recommendedName>
</protein>
<dbReference type="EMBL" id="QHJQ01000011">
    <property type="protein sequence ID" value="PXA03158.1"/>
    <property type="molecule type" value="Genomic_DNA"/>
</dbReference>
<sequence>MGENNDKKLKLTVGISLAFVLLFVAIRNAPVEPCEVLHYGDYMNEEGAVENCGDEETSFFDMTKVRYPVEVKLQPQGEVVPGETATFDLYLHDHMGKGINYEDIVVSHTERIHLMAVDPSLTDYQHLHPQPAGAPGHYQFQLNPSRSGTYKVYLDFISLISQRRVLAKSEFNVEGSATGPKISKSTTYPLDGYTFKLQTPSEGSFPAGEESQLELSVLPREGNGPVDFGLVMGAYAHLVVFDEDGKGFAHLHPQNPFVEEQDPNNPDLRFNFFPADPGKYRLWAQLVVDGQERFVPFDLEVVEDV</sequence>
<evidence type="ECO:0000313" key="1">
    <source>
        <dbReference type="EMBL" id="PXA03158.1"/>
    </source>
</evidence>
<proteinExistence type="predicted"/>
<keyword evidence="2" id="KW-1185">Reference proteome</keyword>
<evidence type="ECO:0008006" key="3">
    <source>
        <dbReference type="Google" id="ProtNLM"/>
    </source>
</evidence>
<comment type="caution">
    <text evidence="1">The sequence shown here is derived from an EMBL/GenBank/DDBJ whole genome shotgun (WGS) entry which is preliminary data.</text>
</comment>
<reference evidence="1 2" key="1">
    <citation type="submission" date="2018-05" db="EMBL/GenBank/DDBJ databases">
        <title>Coraliomargarita sinensis sp. nov., isolated from a marine solar saltern.</title>
        <authorList>
            <person name="Zhou L.Y."/>
        </authorList>
    </citation>
    <scope>NUCLEOTIDE SEQUENCE [LARGE SCALE GENOMIC DNA]</scope>
    <source>
        <strain evidence="1 2">WN38</strain>
    </source>
</reference>
<dbReference type="InParanoid" id="A0A317ZGT2"/>
<accession>A0A317ZGT2</accession>
<gene>
    <name evidence="1" type="ORF">DDZ13_13110</name>
</gene>
<evidence type="ECO:0000313" key="2">
    <source>
        <dbReference type="Proteomes" id="UP000247099"/>
    </source>
</evidence>
<organism evidence="1 2">
    <name type="scientific">Coraliomargarita sinensis</name>
    <dbReference type="NCBI Taxonomy" id="2174842"/>
    <lineage>
        <taxon>Bacteria</taxon>
        <taxon>Pseudomonadati</taxon>
        <taxon>Verrucomicrobiota</taxon>
        <taxon>Opitutia</taxon>
        <taxon>Puniceicoccales</taxon>
        <taxon>Coraliomargaritaceae</taxon>
        <taxon>Coraliomargarita</taxon>
    </lineage>
</organism>
<dbReference type="Proteomes" id="UP000247099">
    <property type="component" value="Unassembled WGS sequence"/>
</dbReference>
<dbReference type="AlphaFoldDB" id="A0A317ZGT2"/>